<dbReference type="Pfam" id="PF00856">
    <property type="entry name" value="SET"/>
    <property type="match status" value="1"/>
</dbReference>
<dbReference type="SMART" id="SM00317">
    <property type="entry name" value="SET"/>
    <property type="match status" value="1"/>
</dbReference>
<dbReference type="Gene3D" id="2.170.270.10">
    <property type="entry name" value="SET domain"/>
    <property type="match status" value="1"/>
</dbReference>
<keyword evidence="4" id="KW-0489">Methyltransferase</keyword>
<dbReference type="PROSITE" id="PS50280">
    <property type="entry name" value="SET"/>
    <property type="match status" value="1"/>
</dbReference>
<dbReference type="Gene3D" id="1.25.40.10">
    <property type="entry name" value="Tetratricopeptide repeat domain"/>
    <property type="match status" value="1"/>
</dbReference>
<dbReference type="AlphaFoldDB" id="A0A0P4WCC9"/>
<keyword evidence="7" id="KW-0539">Nucleus</keyword>
<dbReference type="CDD" id="cd10536">
    <property type="entry name" value="SET_SMYD4"/>
    <property type="match status" value="1"/>
</dbReference>
<evidence type="ECO:0000256" key="4">
    <source>
        <dbReference type="ARBA" id="ARBA00022603"/>
    </source>
</evidence>
<dbReference type="GO" id="GO:0008757">
    <property type="term" value="F:S-adenosylmethionine-dependent methyltransferase activity"/>
    <property type="evidence" value="ECO:0007669"/>
    <property type="project" value="UniProtKB-ARBA"/>
</dbReference>
<comment type="subcellular location">
    <subcellularLocation>
        <location evidence="2">Cytoplasm</location>
    </subcellularLocation>
    <subcellularLocation>
        <location evidence="1">Nucleus</location>
    </subcellularLocation>
</comment>
<dbReference type="PANTHER" id="PTHR46165">
    <property type="entry name" value="SET AND MYND DOMAIN-CONTAINING PROTEIN 4"/>
    <property type="match status" value="1"/>
</dbReference>
<dbReference type="PANTHER" id="PTHR46165:SF2">
    <property type="entry name" value="SET AND MYND DOMAIN-CONTAINING PROTEIN 4"/>
    <property type="match status" value="1"/>
</dbReference>
<dbReference type="SUPFAM" id="SSF48452">
    <property type="entry name" value="TPR-like"/>
    <property type="match status" value="1"/>
</dbReference>
<keyword evidence="3" id="KW-0963">Cytoplasm</keyword>
<dbReference type="GO" id="GO:0005737">
    <property type="term" value="C:cytoplasm"/>
    <property type="evidence" value="ECO:0007669"/>
    <property type="project" value="TreeGrafter"/>
</dbReference>
<proteinExistence type="predicted"/>
<evidence type="ECO:0000256" key="7">
    <source>
        <dbReference type="ARBA" id="ARBA00023242"/>
    </source>
</evidence>
<name>A0A0P4WCC9_SCYOL</name>
<keyword evidence="6" id="KW-0949">S-adenosyl-L-methionine</keyword>
<dbReference type="InterPro" id="IPR044421">
    <property type="entry name" value="SMYD4_SET"/>
</dbReference>
<dbReference type="GO" id="GO:0005634">
    <property type="term" value="C:nucleus"/>
    <property type="evidence" value="ECO:0007669"/>
    <property type="project" value="TreeGrafter"/>
</dbReference>
<dbReference type="InterPro" id="IPR046341">
    <property type="entry name" value="SET_dom_sf"/>
</dbReference>
<dbReference type="InterPro" id="IPR001214">
    <property type="entry name" value="SET_dom"/>
</dbReference>
<evidence type="ECO:0000256" key="5">
    <source>
        <dbReference type="ARBA" id="ARBA00022679"/>
    </source>
</evidence>
<sequence>MVEGPSFQDLFANLLSELKNKDKVAYVSGHFSPAHNVDDMFSFLWGLEEAHQLLTPRIIRAEKSETKAEKLRAEGNKCYQKKLLDKALELYNQSIVFAPHPEIKIEKCSNGKIGTTSNERQEDVVSEGQSTSCCTNKEEGYKALALGYANRSAVLYELGQYEKCICDIDYALFHGYPTILHSKLAERKAKCLIALQRRNEAKSLIETSLQALDALALDEEKIKSSRANLQSLSQLDKKFIDIHPNTKYKLLFSFENPSPPKLAKCNPTIPSLSRSVDLAFSSTQGRYLVANKDIKPGDVIAVEDAYSKVVHLDSSLHNHCTECLARCLTPLPCPICSKININNYQQSVTSEIGCGAYGVMSLTNHSCNPAAARFTFGATEVLKAVRFIPAGTEVTDSYGEHYCVQKEESRIASLLQQYYFKCACEPCRHHWPTYCGLQEECMLKCVSCNNPIDLIGGKCPKCNLDYSKTSRSEKFNVVTYNWMEVMVQLKRIKGEFDLAYKGVIAGNNSSENINKLCEFIEFIDRYVQQPCKLYFEAQETLKHCFDRQASSCLVSA</sequence>
<dbReference type="GO" id="GO:0042826">
    <property type="term" value="F:histone deacetylase binding"/>
    <property type="evidence" value="ECO:0007669"/>
    <property type="project" value="TreeGrafter"/>
</dbReference>
<evidence type="ECO:0000256" key="8">
    <source>
        <dbReference type="ARBA" id="ARBA00048985"/>
    </source>
</evidence>
<comment type="catalytic activity">
    <reaction evidence="8">
        <text>L-lysyl-[protein] + S-adenosyl-L-methionine = N(6)-methyl-L-lysyl-[protein] + S-adenosyl-L-homocysteine + H(+)</text>
        <dbReference type="Rhea" id="RHEA:51736"/>
        <dbReference type="Rhea" id="RHEA-COMP:9752"/>
        <dbReference type="Rhea" id="RHEA-COMP:13053"/>
        <dbReference type="ChEBI" id="CHEBI:15378"/>
        <dbReference type="ChEBI" id="CHEBI:29969"/>
        <dbReference type="ChEBI" id="CHEBI:57856"/>
        <dbReference type="ChEBI" id="CHEBI:59789"/>
        <dbReference type="ChEBI" id="CHEBI:61929"/>
    </reaction>
</comment>
<protein>
    <recommendedName>
        <fullName evidence="9">SET domain-containing protein</fullName>
    </recommendedName>
</protein>
<dbReference type="GO" id="GO:0032259">
    <property type="term" value="P:methylation"/>
    <property type="evidence" value="ECO:0007669"/>
    <property type="project" value="UniProtKB-KW"/>
</dbReference>
<dbReference type="InterPro" id="IPR011990">
    <property type="entry name" value="TPR-like_helical_dom_sf"/>
</dbReference>
<organism evidence="10">
    <name type="scientific">Scylla olivacea</name>
    <name type="common">Orange mud crab</name>
    <name type="synonym">Cancer olivacea</name>
    <dbReference type="NCBI Taxonomy" id="85551"/>
    <lineage>
        <taxon>Eukaryota</taxon>
        <taxon>Metazoa</taxon>
        <taxon>Ecdysozoa</taxon>
        <taxon>Arthropoda</taxon>
        <taxon>Crustacea</taxon>
        <taxon>Multicrustacea</taxon>
        <taxon>Malacostraca</taxon>
        <taxon>Eumalacostraca</taxon>
        <taxon>Eucarida</taxon>
        <taxon>Decapoda</taxon>
        <taxon>Pleocyemata</taxon>
        <taxon>Brachyura</taxon>
        <taxon>Eubrachyura</taxon>
        <taxon>Portunoidea</taxon>
        <taxon>Portunidae</taxon>
        <taxon>Portuninae</taxon>
        <taxon>Scylla</taxon>
    </lineage>
</organism>
<evidence type="ECO:0000259" key="9">
    <source>
        <dbReference type="PROSITE" id="PS50280"/>
    </source>
</evidence>
<evidence type="ECO:0000256" key="3">
    <source>
        <dbReference type="ARBA" id="ARBA00022490"/>
    </source>
</evidence>
<dbReference type="GO" id="GO:0008276">
    <property type="term" value="F:protein methyltransferase activity"/>
    <property type="evidence" value="ECO:0007669"/>
    <property type="project" value="UniProtKB-ARBA"/>
</dbReference>
<feature type="domain" description="SET" evidence="9">
    <location>
        <begin position="274"/>
        <end position="399"/>
    </location>
</feature>
<keyword evidence="5" id="KW-0808">Transferase</keyword>
<dbReference type="SUPFAM" id="SSF82199">
    <property type="entry name" value="SET domain"/>
    <property type="match status" value="1"/>
</dbReference>
<dbReference type="GO" id="GO:0008170">
    <property type="term" value="F:N-methyltransferase activity"/>
    <property type="evidence" value="ECO:0007669"/>
    <property type="project" value="UniProtKB-ARBA"/>
</dbReference>
<evidence type="ECO:0000313" key="10">
    <source>
        <dbReference type="EMBL" id="JAI66260.1"/>
    </source>
</evidence>
<dbReference type="InterPro" id="IPR052097">
    <property type="entry name" value="SET-MYND_domain_protein"/>
</dbReference>
<reference evidence="10" key="1">
    <citation type="submission" date="2015-09" db="EMBL/GenBank/DDBJ databases">
        <title>Scylla olivacea transcriptome.</title>
        <authorList>
            <person name="Ikhwanuddin M."/>
        </authorList>
    </citation>
    <scope>NUCLEOTIDE SEQUENCE</scope>
</reference>
<dbReference type="EMBL" id="GDRN01052716">
    <property type="protein sequence ID" value="JAI66260.1"/>
    <property type="molecule type" value="Transcribed_RNA"/>
</dbReference>
<evidence type="ECO:0000256" key="1">
    <source>
        <dbReference type="ARBA" id="ARBA00004123"/>
    </source>
</evidence>
<evidence type="ECO:0000256" key="2">
    <source>
        <dbReference type="ARBA" id="ARBA00004496"/>
    </source>
</evidence>
<accession>A0A0P4WCC9</accession>
<evidence type="ECO:0000256" key="6">
    <source>
        <dbReference type="ARBA" id="ARBA00022691"/>
    </source>
</evidence>